<dbReference type="RefSeq" id="WP_269881555.1">
    <property type="nucleotide sequence ID" value="NZ_JAQAGZ010000006.1"/>
</dbReference>
<dbReference type="SUPFAM" id="SSF101478">
    <property type="entry name" value="ADP-ribosylglycohydrolase"/>
    <property type="match status" value="1"/>
</dbReference>
<comment type="caution">
    <text evidence="1">The sequence shown here is derived from an EMBL/GenBank/DDBJ whole genome shotgun (WGS) entry which is preliminary data.</text>
</comment>
<proteinExistence type="predicted"/>
<dbReference type="PANTHER" id="PTHR16222:SF12">
    <property type="entry name" value="ADP-RIBOSYLGLYCOHYDROLASE-RELATED"/>
    <property type="match status" value="1"/>
</dbReference>
<dbReference type="Pfam" id="PF03747">
    <property type="entry name" value="ADP_ribosyl_GH"/>
    <property type="match status" value="1"/>
</dbReference>
<name>A0ABT4Q8H9_9BACL</name>
<dbReference type="EMBL" id="JAQAGZ010000006">
    <property type="protein sequence ID" value="MCZ8513096.1"/>
    <property type="molecule type" value="Genomic_DNA"/>
</dbReference>
<evidence type="ECO:0000313" key="1">
    <source>
        <dbReference type="EMBL" id="MCZ8513096.1"/>
    </source>
</evidence>
<accession>A0ABT4Q8H9</accession>
<dbReference type="InterPro" id="IPR036705">
    <property type="entry name" value="Ribosyl_crysJ1_sf"/>
</dbReference>
<protein>
    <submittedName>
        <fullName evidence="1">ADP-ribosylglycohydrolase family protein</fullName>
    </submittedName>
</protein>
<keyword evidence="2" id="KW-1185">Reference proteome</keyword>
<organism evidence="1 2">
    <name type="scientific">Paenibacillus gyeongsangnamensis</name>
    <dbReference type="NCBI Taxonomy" id="3388067"/>
    <lineage>
        <taxon>Bacteria</taxon>
        <taxon>Bacillati</taxon>
        <taxon>Bacillota</taxon>
        <taxon>Bacilli</taxon>
        <taxon>Bacillales</taxon>
        <taxon>Paenibacillaceae</taxon>
        <taxon>Paenibacillus</taxon>
    </lineage>
</organism>
<sequence>MGVPIPEIDRYRGCLLGLAAGDALGTTLEFRQPGSFGPILDMAGGGPFDLEPGQWTDDTSMALCLAESLLHCEGFHPRDQMQRYVRWYREGYLSSTGVCFDIGNTVRTALERFEKTSEPFSGPIQRMTAGNGSLMRLAPVPMAYAGKPQEAIVRSGDSSLTTHGAIVAVDACKYLGGLIVGALKGTEKSELLAPYYAPVSGYWERVRLVPEIAEVAAGSFREKQPPAIEGTGYAAGSLEAALWAFDRSSSFEEGALLAVNLGDDADTTGAVYGQLAGAYYGVEAIPAHWRAQLSMLELLEFTARGLHRFAQGGTPQ</sequence>
<gene>
    <name evidence="1" type="ORF">O9H85_11810</name>
</gene>
<evidence type="ECO:0000313" key="2">
    <source>
        <dbReference type="Proteomes" id="UP001527882"/>
    </source>
</evidence>
<dbReference type="InterPro" id="IPR005502">
    <property type="entry name" value="Ribosyl_crysJ1"/>
</dbReference>
<reference evidence="1 2" key="1">
    <citation type="submission" date="2022-12" db="EMBL/GenBank/DDBJ databases">
        <title>Draft genome sequence of Paenibacillus sp. dW9.</title>
        <authorList>
            <person name="Choi E.-W."/>
            <person name="Kim D.-U."/>
        </authorList>
    </citation>
    <scope>NUCLEOTIDE SEQUENCE [LARGE SCALE GENOMIC DNA]</scope>
    <source>
        <strain evidence="2">dW9</strain>
    </source>
</reference>
<dbReference type="InterPro" id="IPR050792">
    <property type="entry name" value="ADP-ribosylglycohydrolase"/>
</dbReference>
<dbReference type="PANTHER" id="PTHR16222">
    <property type="entry name" value="ADP-RIBOSYLGLYCOHYDROLASE"/>
    <property type="match status" value="1"/>
</dbReference>
<dbReference type="Gene3D" id="1.10.4080.10">
    <property type="entry name" value="ADP-ribosylation/Crystallin J1"/>
    <property type="match status" value="1"/>
</dbReference>
<dbReference type="Proteomes" id="UP001527882">
    <property type="component" value="Unassembled WGS sequence"/>
</dbReference>